<evidence type="ECO:0000256" key="7">
    <source>
        <dbReference type="PIRSR" id="PIRSR006809-1"/>
    </source>
</evidence>
<comment type="similarity">
    <text evidence="6">Belongs to the TRAFAC class OBG-HflX-like GTPase superfamily. HflX GTPase family.</text>
</comment>
<dbReference type="NCBIfam" id="TIGR03156">
    <property type="entry name" value="GTP_HflX"/>
    <property type="match status" value="1"/>
</dbReference>
<evidence type="ECO:0000256" key="3">
    <source>
        <dbReference type="ARBA" id="ARBA00022741"/>
    </source>
</evidence>
<feature type="coiled-coil region" evidence="9">
    <location>
        <begin position="158"/>
        <end position="192"/>
    </location>
</feature>
<keyword evidence="1 6" id="KW-0963">Cytoplasm</keyword>
<gene>
    <name evidence="6 12" type="primary">hflX</name>
    <name evidence="12" type="ORF">E5S66_04695</name>
</gene>
<dbReference type="Gene3D" id="3.40.50.11060">
    <property type="entry name" value="GTPase HflX, N-terminal domain"/>
    <property type="match status" value="1"/>
</dbReference>
<evidence type="ECO:0000256" key="10">
    <source>
        <dbReference type="SAM" id="MobiDB-lite"/>
    </source>
</evidence>
<feature type="binding site" evidence="8">
    <location>
        <position position="212"/>
    </location>
    <ligand>
        <name>Mg(2+)</name>
        <dbReference type="ChEBI" id="CHEBI:18420"/>
    </ligand>
</feature>
<evidence type="ECO:0000256" key="8">
    <source>
        <dbReference type="PIRSR" id="PIRSR006809-2"/>
    </source>
</evidence>
<feature type="binding site" evidence="7">
    <location>
        <begin position="230"/>
        <end position="234"/>
    </location>
    <ligand>
        <name>GTP</name>
        <dbReference type="ChEBI" id="CHEBI:37565"/>
    </ligand>
</feature>
<dbReference type="AlphaFoldDB" id="A0A5R9PFW4"/>
<dbReference type="GO" id="GO:0043022">
    <property type="term" value="F:ribosome binding"/>
    <property type="evidence" value="ECO:0007669"/>
    <property type="project" value="TreeGrafter"/>
</dbReference>
<reference evidence="12 13" key="1">
    <citation type="submission" date="2019-04" db="EMBL/GenBank/DDBJ databases">
        <authorList>
            <person name="Grouzdev D.S."/>
            <person name="Nazina T.N."/>
        </authorList>
    </citation>
    <scope>NUCLEOTIDE SEQUENCE [LARGE SCALE GENOMIC DNA]</scope>
    <source>
        <strain evidence="12 13">SHC 3-19</strain>
    </source>
</reference>
<comment type="caution">
    <text evidence="12">The sequence shown here is derived from an EMBL/GenBank/DDBJ whole genome shotgun (WGS) entry which is preliminary data.</text>
</comment>
<dbReference type="InterPro" id="IPR025121">
    <property type="entry name" value="GTPase_HflX_N"/>
</dbReference>
<dbReference type="FunFam" id="3.40.50.300:FF:000173">
    <property type="entry name" value="GTPase HflX"/>
    <property type="match status" value="1"/>
</dbReference>
<keyword evidence="9" id="KW-0175">Coiled coil</keyword>
<comment type="subcellular location">
    <subcellularLocation>
        <location evidence="6">Cytoplasm</location>
    </subcellularLocation>
    <text evidence="6">May associate with membranes.</text>
</comment>
<dbReference type="InterPro" id="IPR030394">
    <property type="entry name" value="G_HFLX_dom"/>
</dbReference>
<keyword evidence="2 8" id="KW-0479">Metal-binding</keyword>
<feature type="domain" description="Hflx-type G" evidence="11">
    <location>
        <begin position="199"/>
        <end position="364"/>
    </location>
</feature>
<keyword evidence="5 6" id="KW-0342">GTP-binding</keyword>
<evidence type="ECO:0000256" key="9">
    <source>
        <dbReference type="SAM" id="Coils"/>
    </source>
</evidence>
<dbReference type="GO" id="GO:0005737">
    <property type="term" value="C:cytoplasm"/>
    <property type="evidence" value="ECO:0007669"/>
    <property type="project" value="UniProtKB-SubCell"/>
</dbReference>
<evidence type="ECO:0000256" key="6">
    <source>
        <dbReference type="HAMAP-Rule" id="MF_00900"/>
    </source>
</evidence>
<feature type="binding site" evidence="7">
    <location>
        <begin position="205"/>
        <end position="212"/>
    </location>
    <ligand>
        <name>GTP</name>
        <dbReference type="ChEBI" id="CHEBI:37565"/>
    </ligand>
</feature>
<comment type="subunit">
    <text evidence="6">Monomer. Associates with the 50S ribosomal subunit.</text>
</comment>
<dbReference type="PANTHER" id="PTHR10229:SF0">
    <property type="entry name" value="GTP-BINDING PROTEIN 6-RELATED"/>
    <property type="match status" value="1"/>
</dbReference>
<dbReference type="Pfam" id="PF16360">
    <property type="entry name" value="GTP-bdg_M"/>
    <property type="match status" value="1"/>
</dbReference>
<dbReference type="InterPro" id="IPR006073">
    <property type="entry name" value="GTP-bd"/>
</dbReference>
<dbReference type="NCBIfam" id="NF008280">
    <property type="entry name" value="PRK11058.1"/>
    <property type="match status" value="1"/>
</dbReference>
<feature type="binding site" evidence="7">
    <location>
        <begin position="317"/>
        <end position="320"/>
    </location>
    <ligand>
        <name>GTP</name>
        <dbReference type="ChEBI" id="CHEBI:37565"/>
    </ligand>
</feature>
<feature type="binding site" evidence="8">
    <location>
        <position position="232"/>
    </location>
    <ligand>
        <name>Mg(2+)</name>
        <dbReference type="ChEBI" id="CHEBI:18420"/>
    </ligand>
</feature>
<evidence type="ECO:0000256" key="1">
    <source>
        <dbReference type="ARBA" id="ARBA00022490"/>
    </source>
</evidence>
<feature type="region of interest" description="Disordered" evidence="10">
    <location>
        <begin position="421"/>
        <end position="447"/>
    </location>
</feature>
<evidence type="ECO:0000313" key="13">
    <source>
        <dbReference type="Proteomes" id="UP000308508"/>
    </source>
</evidence>
<dbReference type="PRINTS" id="PR00326">
    <property type="entry name" value="GTP1OBG"/>
</dbReference>
<dbReference type="InterPro" id="IPR016496">
    <property type="entry name" value="GTPase_HflX"/>
</dbReference>
<dbReference type="InterPro" id="IPR032305">
    <property type="entry name" value="GTP-bd_M"/>
</dbReference>
<comment type="function">
    <text evidence="6">GTPase that associates with the 50S ribosomal subunit and may have a role during protein synthesis or ribosome biogenesis.</text>
</comment>
<feature type="binding site" evidence="7">
    <location>
        <begin position="251"/>
        <end position="254"/>
    </location>
    <ligand>
        <name>GTP</name>
        <dbReference type="ChEBI" id="CHEBI:37565"/>
    </ligand>
</feature>
<comment type="cofactor">
    <cofactor evidence="8">
        <name>Mg(2+)</name>
        <dbReference type="ChEBI" id="CHEBI:18420"/>
    </cofactor>
</comment>
<dbReference type="InterPro" id="IPR042108">
    <property type="entry name" value="GTPase_HflX_N_sf"/>
</dbReference>
<dbReference type="STRING" id="1123377.GCA_000423885_00659"/>
<dbReference type="GO" id="GO:0046872">
    <property type="term" value="F:metal ion binding"/>
    <property type="evidence" value="ECO:0007669"/>
    <property type="project" value="UniProtKB-KW"/>
</dbReference>
<dbReference type="GO" id="GO:0003924">
    <property type="term" value="F:GTPase activity"/>
    <property type="evidence" value="ECO:0007669"/>
    <property type="project" value="UniProtKB-UniRule"/>
</dbReference>
<dbReference type="InterPro" id="IPR027417">
    <property type="entry name" value="P-loop_NTPase"/>
</dbReference>
<evidence type="ECO:0000256" key="5">
    <source>
        <dbReference type="ARBA" id="ARBA00023134"/>
    </source>
</evidence>
<dbReference type="PANTHER" id="PTHR10229">
    <property type="entry name" value="GTP-BINDING PROTEIN HFLX"/>
    <property type="match status" value="1"/>
</dbReference>
<name>A0A5R9PFW4_9GAMM</name>
<protein>
    <recommendedName>
        <fullName evidence="6">GTPase HflX</fullName>
    </recommendedName>
    <alternativeName>
        <fullName evidence="6">GTP-binding protein HflX</fullName>
    </alternativeName>
</protein>
<evidence type="ECO:0000256" key="2">
    <source>
        <dbReference type="ARBA" id="ARBA00022723"/>
    </source>
</evidence>
<dbReference type="Gene3D" id="6.10.250.2860">
    <property type="match status" value="1"/>
</dbReference>
<dbReference type="Pfam" id="PF01926">
    <property type="entry name" value="MMR_HSR1"/>
    <property type="match status" value="1"/>
</dbReference>
<dbReference type="HAMAP" id="MF_00900">
    <property type="entry name" value="GTPase_HflX"/>
    <property type="match status" value="1"/>
</dbReference>
<proteinExistence type="inferred from homology"/>
<evidence type="ECO:0000313" key="12">
    <source>
        <dbReference type="EMBL" id="TLX22411.1"/>
    </source>
</evidence>
<dbReference type="CDD" id="cd01878">
    <property type="entry name" value="HflX"/>
    <property type="match status" value="1"/>
</dbReference>
<sequence>MFERSRGGENALLIQPHAGGPPAEGVLEEFAELARSAGARVLATLPARIDKPNPSILIGSGKLEEVRAACEATGADLVLVNHALTPIQERNLEKALERRVVDRTGLILDIFSQRARSSEGKLQVELAQLKHMATRLVRGWTHLERQRGGSIGLRGPGETQLETDRRLLQKRMEMLQKRLEKVEVQHTQMRRARVRSELPRVALVGYTNAGKSTLFNALTGADAYAADQLFATLDPTVRRIALPGGGVVLADTVGFVRDLPHELVAAFRSTLSEAREADLLLHVIDADDPLRDERMAQVEMVLHEIGAGEIPQLLVFNKIDRIEGAQPRIDAPGEARAAVWLSARDGLGLNLLREVLGERLGLRRVVGDVHLPTDAGRLRARLHALDAVRGETHDADGWCLSIDLPQADAARLAAQSDGAPLRALLPEPPEFPDEPYPADRFSVESGT</sequence>
<dbReference type="Gene3D" id="3.40.50.300">
    <property type="entry name" value="P-loop containing nucleotide triphosphate hydrolases"/>
    <property type="match status" value="1"/>
</dbReference>
<dbReference type="GO" id="GO:0005525">
    <property type="term" value="F:GTP binding"/>
    <property type="evidence" value="ECO:0007669"/>
    <property type="project" value="UniProtKB-UniRule"/>
</dbReference>
<feature type="binding site" evidence="7">
    <location>
        <begin position="342"/>
        <end position="344"/>
    </location>
    <ligand>
        <name>GTP</name>
        <dbReference type="ChEBI" id="CHEBI:37565"/>
    </ligand>
</feature>
<dbReference type="PROSITE" id="PS51705">
    <property type="entry name" value="G_HFLX"/>
    <property type="match status" value="1"/>
</dbReference>
<dbReference type="RefSeq" id="WP_138348680.1">
    <property type="nucleotide sequence ID" value="NZ_SROY01000002.1"/>
</dbReference>
<evidence type="ECO:0000259" key="11">
    <source>
        <dbReference type="PROSITE" id="PS51705"/>
    </source>
</evidence>
<dbReference type="Proteomes" id="UP000308508">
    <property type="component" value="Unassembled WGS sequence"/>
</dbReference>
<dbReference type="EMBL" id="SROY01000002">
    <property type="protein sequence ID" value="TLX22411.1"/>
    <property type="molecule type" value="Genomic_DNA"/>
</dbReference>
<dbReference type="SUPFAM" id="SSF52540">
    <property type="entry name" value="P-loop containing nucleoside triphosphate hydrolases"/>
    <property type="match status" value="1"/>
</dbReference>
<keyword evidence="3 6" id="KW-0547">Nucleotide-binding</keyword>
<dbReference type="PIRSF" id="PIRSF006809">
    <property type="entry name" value="GTP-binding_hflX_prd"/>
    <property type="match status" value="1"/>
</dbReference>
<dbReference type="FunFam" id="3.40.50.11060:FF:000001">
    <property type="entry name" value="GTPase HflX"/>
    <property type="match status" value="1"/>
</dbReference>
<keyword evidence="4 8" id="KW-0460">Magnesium</keyword>
<accession>A0A5R9PFW4</accession>
<keyword evidence="13" id="KW-1185">Reference proteome</keyword>
<dbReference type="Pfam" id="PF13167">
    <property type="entry name" value="GTP-bdg_N"/>
    <property type="match status" value="1"/>
</dbReference>
<organism evidence="12 13">
    <name type="scientific">Thermomonas fusca</name>
    <dbReference type="NCBI Taxonomy" id="215690"/>
    <lineage>
        <taxon>Bacteria</taxon>
        <taxon>Pseudomonadati</taxon>
        <taxon>Pseudomonadota</taxon>
        <taxon>Gammaproteobacteria</taxon>
        <taxon>Lysobacterales</taxon>
        <taxon>Lysobacteraceae</taxon>
        <taxon>Thermomonas</taxon>
    </lineage>
</organism>
<evidence type="ECO:0000256" key="4">
    <source>
        <dbReference type="ARBA" id="ARBA00022842"/>
    </source>
</evidence>